<keyword evidence="3" id="KW-1185">Reference proteome</keyword>
<dbReference type="EMBL" id="ACJN02000002">
    <property type="protein sequence ID" value="EFI35038.1"/>
    <property type="molecule type" value="Genomic_DNA"/>
</dbReference>
<dbReference type="OrthoDB" id="5464482at2"/>
<organism evidence="2 3">
    <name type="scientific">Desulfonatronospira thiodismutans ASO3-1</name>
    <dbReference type="NCBI Taxonomy" id="555779"/>
    <lineage>
        <taxon>Bacteria</taxon>
        <taxon>Pseudomonadati</taxon>
        <taxon>Thermodesulfobacteriota</taxon>
        <taxon>Desulfovibrionia</taxon>
        <taxon>Desulfovibrionales</taxon>
        <taxon>Desulfonatronovibrionaceae</taxon>
        <taxon>Desulfonatronospira</taxon>
    </lineage>
</organism>
<dbReference type="InterPro" id="IPR029062">
    <property type="entry name" value="Class_I_gatase-like"/>
</dbReference>
<dbReference type="eggNOG" id="COG4285">
    <property type="taxonomic scope" value="Bacteria"/>
</dbReference>
<dbReference type="Pfam" id="PF09825">
    <property type="entry name" value="BPL_N"/>
    <property type="match status" value="1"/>
</dbReference>
<accession>D6SQL2</accession>
<reference evidence="2" key="1">
    <citation type="submission" date="2010-05" db="EMBL/GenBank/DDBJ databases">
        <title>The draft genome of Desulfonatronospira thiodismutans ASO3-1.</title>
        <authorList>
            <consortium name="US DOE Joint Genome Institute (JGI-PGF)"/>
            <person name="Lucas S."/>
            <person name="Copeland A."/>
            <person name="Lapidus A."/>
            <person name="Cheng J.-F."/>
            <person name="Bruce D."/>
            <person name="Goodwin L."/>
            <person name="Pitluck S."/>
            <person name="Chertkov O."/>
            <person name="Brettin T."/>
            <person name="Detter J.C."/>
            <person name="Han C."/>
            <person name="Land M.L."/>
            <person name="Hauser L."/>
            <person name="Kyrpides N."/>
            <person name="Mikhailova N."/>
            <person name="Muyzer G."/>
            <person name="Woyke T."/>
        </authorList>
    </citation>
    <scope>NUCLEOTIDE SEQUENCE [LARGE SCALE GENOMIC DNA]</scope>
    <source>
        <strain evidence="2">ASO3-1</strain>
    </source>
</reference>
<gene>
    <name evidence="2" type="ORF">Dthio_PD2432</name>
</gene>
<evidence type="ECO:0000259" key="1">
    <source>
        <dbReference type="Pfam" id="PF09825"/>
    </source>
</evidence>
<dbReference type="Proteomes" id="UP000005496">
    <property type="component" value="Unassembled WGS sequence"/>
</dbReference>
<name>D6SQL2_9BACT</name>
<dbReference type="SUPFAM" id="SSF52317">
    <property type="entry name" value="Class I glutamine amidotransferase-like"/>
    <property type="match status" value="1"/>
</dbReference>
<dbReference type="InterPro" id="IPR019197">
    <property type="entry name" value="Biotin-prot_ligase_N"/>
</dbReference>
<proteinExistence type="predicted"/>
<sequence>MFRHENIFYMLWDESHLWGLMLWRALKDLEIPARIVSSQDIRGEILSTRPPAGLLVPGGWARLKADSLGLAGMSSIRDYISAGGKYLGICGGAGMGLSSASGSPCLDLCHWSRKPMQDRLPNFSGHVRCRVRLPHWKESRRDICLPVWWPSQFEPGDNASDGVRALAEYLEPDQDFWTADLPYSDLKQADICKWEKVYGINLDPGLLRSEPCILHGTMGSGEFVLSYSHLETPQSRQANRLLRELLFTWLGWNIPREVKTRVSSWDLKNIEPVWEDDVLMRCRQGLEEIIELGRAHFLFYWRTPWLLGWRRGVPGSPVNFLYAMAGHAQGQRPGRKAQEFWKGEKESFARHLDSFLSRLKTYLTRERLAMSLAPSSPEASSDLDLQQEKLELFGSFPGYGGLYGRLIQPLDHLLYLLER</sequence>
<evidence type="ECO:0000313" key="3">
    <source>
        <dbReference type="Proteomes" id="UP000005496"/>
    </source>
</evidence>
<feature type="domain" description="Biotin-protein ligase N-terminal" evidence="1">
    <location>
        <begin position="52"/>
        <end position="95"/>
    </location>
</feature>
<protein>
    <recommendedName>
        <fullName evidence="1">Biotin-protein ligase N-terminal domain-containing protein</fullName>
    </recommendedName>
</protein>
<evidence type="ECO:0000313" key="2">
    <source>
        <dbReference type="EMBL" id="EFI35038.1"/>
    </source>
</evidence>
<comment type="caution">
    <text evidence="2">The sequence shown here is derived from an EMBL/GenBank/DDBJ whole genome shotgun (WGS) entry which is preliminary data.</text>
</comment>
<dbReference type="AlphaFoldDB" id="D6SQL2"/>